<comment type="caution">
    <text evidence="1">The sequence shown here is derived from an EMBL/GenBank/DDBJ whole genome shotgun (WGS) entry which is preliminary data.</text>
</comment>
<protein>
    <submittedName>
        <fullName evidence="1">Auxin transport protein BIG</fullName>
    </submittedName>
</protein>
<organism evidence="1 2">
    <name type="scientific">Mucuna pruriens</name>
    <name type="common">Velvet bean</name>
    <name type="synonym">Dolichos pruriens</name>
    <dbReference type="NCBI Taxonomy" id="157652"/>
    <lineage>
        <taxon>Eukaryota</taxon>
        <taxon>Viridiplantae</taxon>
        <taxon>Streptophyta</taxon>
        <taxon>Embryophyta</taxon>
        <taxon>Tracheophyta</taxon>
        <taxon>Spermatophyta</taxon>
        <taxon>Magnoliopsida</taxon>
        <taxon>eudicotyledons</taxon>
        <taxon>Gunneridae</taxon>
        <taxon>Pentapetalae</taxon>
        <taxon>rosids</taxon>
        <taxon>fabids</taxon>
        <taxon>Fabales</taxon>
        <taxon>Fabaceae</taxon>
        <taxon>Papilionoideae</taxon>
        <taxon>50 kb inversion clade</taxon>
        <taxon>NPAAA clade</taxon>
        <taxon>indigoferoid/millettioid clade</taxon>
        <taxon>Phaseoleae</taxon>
        <taxon>Mucuna</taxon>
    </lineage>
</organism>
<evidence type="ECO:0000313" key="2">
    <source>
        <dbReference type="Proteomes" id="UP000257109"/>
    </source>
</evidence>
<proteinExistence type="predicted"/>
<keyword evidence="2" id="KW-1185">Reference proteome</keyword>
<accession>A0A371E599</accession>
<dbReference type="Proteomes" id="UP000257109">
    <property type="component" value="Unassembled WGS sequence"/>
</dbReference>
<feature type="non-terminal residue" evidence="1">
    <location>
        <position position="1"/>
    </location>
</feature>
<gene>
    <name evidence="1" type="primary">BIG</name>
    <name evidence="1" type="ORF">CR513_60629</name>
</gene>
<sequence length="199" mass="21545">MADSLAVLAEALSPSSSGDFLQKLRSDDAVRLGLNAFCSLLRRGLQPSDDGTSHLQSWTDAQIHAISSFAYAIASASRSLSGTLFYAISSELDFRSRFAAVVRFVEQAEGVLIAIVQHSIEFALCYLEKSGFDSDDLGIQNNMIHLLEMALVDGINVVADMLQPTTASALVDMLPMVDDCSGNFVDDYKKCHLEGIMSI</sequence>
<dbReference type="STRING" id="157652.A0A371E599"/>
<dbReference type="AlphaFoldDB" id="A0A371E599"/>
<dbReference type="EMBL" id="QJKJ01016310">
    <property type="protein sequence ID" value="RDX61167.1"/>
    <property type="molecule type" value="Genomic_DNA"/>
</dbReference>
<reference evidence="1" key="1">
    <citation type="submission" date="2018-05" db="EMBL/GenBank/DDBJ databases">
        <title>Draft genome of Mucuna pruriens seed.</title>
        <authorList>
            <person name="Nnadi N.E."/>
            <person name="Vos R."/>
            <person name="Hasami M.H."/>
            <person name="Devisetty U.K."/>
            <person name="Aguiy J.C."/>
        </authorList>
    </citation>
    <scope>NUCLEOTIDE SEQUENCE [LARGE SCALE GENOMIC DNA]</scope>
    <source>
        <strain evidence="1">JCA_2017</strain>
    </source>
</reference>
<evidence type="ECO:0000313" key="1">
    <source>
        <dbReference type="EMBL" id="RDX61167.1"/>
    </source>
</evidence>
<dbReference type="OrthoDB" id="1726185at2759"/>
<name>A0A371E599_MUCPR</name>